<feature type="domain" description="Predicted membrane protein YciQ-like C-terminal" evidence="3">
    <location>
        <begin position="296"/>
        <end position="532"/>
    </location>
</feature>
<keyword evidence="5" id="KW-1185">Reference proteome</keyword>
<dbReference type="Proteomes" id="UP001596253">
    <property type="component" value="Unassembled WGS sequence"/>
</dbReference>
<dbReference type="Pfam" id="PF09972">
    <property type="entry name" value="DUF2207"/>
    <property type="match status" value="1"/>
</dbReference>
<evidence type="ECO:0000256" key="1">
    <source>
        <dbReference type="SAM" id="Phobius"/>
    </source>
</evidence>
<gene>
    <name evidence="4" type="ORF">ACFP3T_05005</name>
</gene>
<dbReference type="InterPro" id="IPR048389">
    <property type="entry name" value="YciQ-like_C"/>
</dbReference>
<evidence type="ECO:0000259" key="2">
    <source>
        <dbReference type="Pfam" id="PF09972"/>
    </source>
</evidence>
<sequence length="607" mass="66347">MRKRQWGLLTGLLVALTFLGWRPLIGYADYTINHYDMQVEVQKDGSAQVTQAMTYDFDDDYHGVFNVQDLRGIQGATFEQVTTKLNNGPTIAAKATQSGQSNTYQLTQTPKQLRVKLYRTVQDDDQLRVTYRYRLLGVVTNYADTAELNWKIIGTGWDEPLKDVRLTIQLPATQVTTLQAWTHGPLAGKTKVDKKAGRVIMTLPRNPANSFVESHLLFPTSVTATNRRTSPKKRKAAVQRQEAALAKAANQKRQRQAWVFKAIYSAAVVLFGLTLLGIWWWLRRHPANQHQRPIPINHAFDVPAVKPAVAQALWRTASPDTQALSAEILQAAADHELELTVTPAKRQPDVTLVQLKPLSNSFLAHCFKKVTATDTLTIKALKAFGERDEKGRLNSWFSAWQQAIDEQVAVYQDATNFSIRNHWVGFSVVIFILSILVTLSGLLISPKTAMVTGLVTVAVTLGFASLAVINYRHLTINTDEGLVLINQINGFQRMLKDIGHFNTAEIGDLILWEQILPYAAAFGLAQQVTAKLKVDFGTAALATGLGIYYPIFFVGDNVNVDLSDVIGSGVSSALDAASNVSSVSGGSGGFSGGSSGGFGGGSGGGAF</sequence>
<dbReference type="InterPro" id="IPR018702">
    <property type="entry name" value="DUF2207"/>
</dbReference>
<comment type="caution">
    <text evidence="4">The sequence shown here is derived from an EMBL/GenBank/DDBJ whole genome shotgun (WGS) entry which is preliminary data.</text>
</comment>
<organism evidence="4 5">
    <name type="scientific">Lactiplantibacillus dongliensis</name>
    <dbReference type="NCBI Taxonomy" id="2559919"/>
    <lineage>
        <taxon>Bacteria</taxon>
        <taxon>Bacillati</taxon>
        <taxon>Bacillota</taxon>
        <taxon>Bacilli</taxon>
        <taxon>Lactobacillales</taxon>
        <taxon>Lactobacillaceae</taxon>
        <taxon>Lactiplantibacillus</taxon>
    </lineage>
</organism>
<dbReference type="Pfam" id="PF20990">
    <property type="entry name" value="DUF2207_C"/>
    <property type="match status" value="1"/>
</dbReference>
<feature type="transmembrane region" description="Helical" evidence="1">
    <location>
        <begin position="423"/>
        <end position="444"/>
    </location>
</feature>
<evidence type="ECO:0000259" key="3">
    <source>
        <dbReference type="Pfam" id="PF20990"/>
    </source>
</evidence>
<feature type="domain" description="DUF2207" evidence="2">
    <location>
        <begin position="31"/>
        <end position="218"/>
    </location>
</feature>
<reference evidence="5" key="1">
    <citation type="journal article" date="2019" name="Int. J. Syst. Evol. Microbiol.">
        <title>The Global Catalogue of Microorganisms (GCM) 10K type strain sequencing project: providing services to taxonomists for standard genome sequencing and annotation.</title>
        <authorList>
            <consortium name="The Broad Institute Genomics Platform"/>
            <consortium name="The Broad Institute Genome Sequencing Center for Infectious Disease"/>
            <person name="Wu L."/>
            <person name="Ma J."/>
        </authorList>
    </citation>
    <scope>NUCLEOTIDE SEQUENCE [LARGE SCALE GENOMIC DNA]</scope>
    <source>
        <strain evidence="5">CCM 8932</strain>
    </source>
</reference>
<dbReference type="EMBL" id="JBHSSD010000020">
    <property type="protein sequence ID" value="MFC6164028.1"/>
    <property type="molecule type" value="Genomic_DNA"/>
</dbReference>
<keyword evidence="1" id="KW-0472">Membrane</keyword>
<feature type="transmembrane region" description="Helical" evidence="1">
    <location>
        <begin position="450"/>
        <end position="469"/>
    </location>
</feature>
<evidence type="ECO:0000313" key="5">
    <source>
        <dbReference type="Proteomes" id="UP001596253"/>
    </source>
</evidence>
<feature type="transmembrane region" description="Helical" evidence="1">
    <location>
        <begin position="262"/>
        <end position="282"/>
    </location>
</feature>
<evidence type="ECO:0000313" key="4">
    <source>
        <dbReference type="EMBL" id="MFC6164028.1"/>
    </source>
</evidence>
<proteinExistence type="predicted"/>
<protein>
    <submittedName>
        <fullName evidence="4">DUF2207 domain-containing protein</fullName>
    </submittedName>
</protein>
<accession>A0ABW1R2F7</accession>
<keyword evidence="1" id="KW-1133">Transmembrane helix</keyword>
<keyword evidence="1" id="KW-0812">Transmembrane</keyword>
<name>A0ABW1R2F7_9LACO</name>
<dbReference type="RefSeq" id="WP_137640847.1">
    <property type="nucleotide sequence ID" value="NZ_BJDK01000031.1"/>
</dbReference>